<evidence type="ECO:0000256" key="18">
    <source>
        <dbReference type="ARBA" id="ARBA00032892"/>
    </source>
</evidence>
<dbReference type="GO" id="GO:0008654">
    <property type="term" value="P:phospholipid biosynthetic process"/>
    <property type="evidence" value="ECO:0007669"/>
    <property type="project" value="UniProtKB-KW"/>
</dbReference>
<evidence type="ECO:0000256" key="8">
    <source>
        <dbReference type="ARBA" id="ARBA00022475"/>
    </source>
</evidence>
<dbReference type="RefSeq" id="WP_006122063.1">
    <property type="nucleotide sequence ID" value="NZ_AHIE01000038.1"/>
</dbReference>
<keyword evidence="12" id="KW-1133">Transmembrane helix</keyword>
<evidence type="ECO:0000256" key="13">
    <source>
        <dbReference type="ARBA" id="ARBA00023098"/>
    </source>
</evidence>
<evidence type="ECO:0000256" key="9">
    <source>
        <dbReference type="ARBA" id="ARBA00022516"/>
    </source>
</evidence>
<protein>
    <recommendedName>
        <fullName evidence="7">CDP-diacylglycerol pyrophosphatase</fullName>
        <ecNumber evidence="6">3.6.1.26</ecNumber>
    </recommendedName>
    <alternativeName>
        <fullName evidence="17">CDP-diacylglycerol phosphatidylhydrolase</fullName>
    </alternativeName>
    <alternativeName>
        <fullName evidence="18">CDP-diglyceride hydrolase</fullName>
    </alternativeName>
</protein>
<sequence>MPLLPLLCRLSILAGIAFALSGCARQDALWMVTNDVCRVNYAYTGYAAPCQQVYLAKGEQQGFSVIQNPRYPYHFILVPTLLLSGIESPLLSYTTRTDYFGYAWLMRYRVMAAYGGTVPEDRLGMAVNSAWGRSQNQLHIHLTCLREDVYRQLQAERPYIQDDWHPLPDKLLTHTYYARRVLQPSVMGIYPVASVARDFHLSPPQLAEYGIAVVPATFSGKNGFILLVTRRGWDKGNRASVESLLDKNCEILHDPTLLPPQASPVATMKTVPHQ</sequence>
<dbReference type="eggNOG" id="COG2134">
    <property type="taxonomic scope" value="Bacteria"/>
</dbReference>
<dbReference type="GO" id="GO:0008715">
    <property type="term" value="F:CDP-diacylglycerol diphosphatase activity"/>
    <property type="evidence" value="ECO:0007669"/>
    <property type="project" value="UniProtKB-EC"/>
</dbReference>
<dbReference type="UniPathway" id="UPA00609">
    <property type="reaction ID" value="UER00664"/>
</dbReference>
<comment type="pathway">
    <text evidence="3">Phospholipid metabolism; CDP-diacylglycerol degradation; phosphatidate from CDP-diacylglycerol: step 1/1.</text>
</comment>
<comment type="similarity">
    <text evidence="5">Belongs to the Cdh family.</text>
</comment>
<dbReference type="EMBL" id="AHIE01000038">
    <property type="protein sequence ID" value="EHT98249.1"/>
    <property type="molecule type" value="Genomic_DNA"/>
</dbReference>
<dbReference type="PATRIC" id="fig|660596.6.peg.4928"/>
<evidence type="ECO:0000256" key="12">
    <source>
        <dbReference type="ARBA" id="ARBA00022989"/>
    </source>
</evidence>
<evidence type="ECO:0000256" key="3">
    <source>
        <dbReference type="ARBA" id="ARBA00004927"/>
    </source>
</evidence>
<dbReference type="OrthoDB" id="481399at2"/>
<dbReference type="Gene3D" id="3.30.428.30">
    <property type="entry name" value="HIT family - CDH-like"/>
    <property type="match status" value="1"/>
</dbReference>
<dbReference type="InterPro" id="IPR003763">
    <property type="entry name" value="CDP-diacylglyc_Pase"/>
</dbReference>
<comment type="catalytic activity">
    <reaction evidence="1">
        <text>a CDP-1,2-diacyl-sn-glycerol + H2O = a 1,2-diacyl-sn-glycero-3-phosphate + CMP + 2 H(+)</text>
        <dbReference type="Rhea" id="RHEA:15221"/>
        <dbReference type="ChEBI" id="CHEBI:15377"/>
        <dbReference type="ChEBI" id="CHEBI:15378"/>
        <dbReference type="ChEBI" id="CHEBI:58332"/>
        <dbReference type="ChEBI" id="CHEBI:58608"/>
        <dbReference type="ChEBI" id="CHEBI:60377"/>
        <dbReference type="EC" id="3.6.1.26"/>
    </reaction>
</comment>
<dbReference type="GO" id="GO:0005886">
    <property type="term" value="C:plasma membrane"/>
    <property type="evidence" value="ECO:0007669"/>
    <property type="project" value="UniProtKB-SubCell"/>
</dbReference>
<dbReference type="Pfam" id="PF02611">
    <property type="entry name" value="CDH"/>
    <property type="match status" value="1"/>
</dbReference>
<comment type="caution">
    <text evidence="20">The sequence shown here is derived from an EMBL/GenBank/DDBJ whole genome shotgun (WGS) entry which is preliminary data.</text>
</comment>
<evidence type="ECO:0000256" key="11">
    <source>
        <dbReference type="ARBA" id="ARBA00022801"/>
    </source>
</evidence>
<name>H3RKK8_PANSE</name>
<proteinExistence type="inferred from homology"/>
<evidence type="ECO:0000313" key="21">
    <source>
        <dbReference type="Proteomes" id="UP000005050"/>
    </source>
</evidence>
<evidence type="ECO:0000256" key="1">
    <source>
        <dbReference type="ARBA" id="ARBA00001007"/>
    </source>
</evidence>
<keyword evidence="16" id="KW-1208">Phospholipid metabolism</keyword>
<evidence type="ECO:0000256" key="10">
    <source>
        <dbReference type="ARBA" id="ARBA00022692"/>
    </source>
</evidence>
<evidence type="ECO:0000256" key="4">
    <source>
        <dbReference type="ARBA" id="ARBA00005189"/>
    </source>
</evidence>
<keyword evidence="15" id="KW-0594">Phospholipid biosynthesis</keyword>
<evidence type="ECO:0000256" key="5">
    <source>
        <dbReference type="ARBA" id="ARBA00006435"/>
    </source>
</evidence>
<comment type="pathway">
    <text evidence="4">Lipid metabolism.</text>
</comment>
<dbReference type="Proteomes" id="UP000005050">
    <property type="component" value="Unassembled WGS sequence"/>
</dbReference>
<keyword evidence="8" id="KW-1003">Cell membrane</keyword>
<feature type="chain" id="PRO_5003591649" description="CDP-diacylglycerol pyrophosphatase" evidence="19">
    <location>
        <begin position="20"/>
        <end position="274"/>
    </location>
</feature>
<dbReference type="GO" id="GO:0046342">
    <property type="term" value="P:CDP-diacylglycerol catabolic process"/>
    <property type="evidence" value="ECO:0007669"/>
    <property type="project" value="UniProtKB-UniPathway"/>
</dbReference>
<evidence type="ECO:0000256" key="17">
    <source>
        <dbReference type="ARBA" id="ARBA00032888"/>
    </source>
</evidence>
<comment type="subcellular location">
    <subcellularLocation>
        <location evidence="2">Cell membrane</location>
        <topology evidence="2">Single-pass membrane protein</topology>
    </subcellularLocation>
</comment>
<evidence type="ECO:0000256" key="7">
    <source>
        <dbReference type="ARBA" id="ARBA00019608"/>
    </source>
</evidence>
<gene>
    <name evidence="20" type="ORF">CKS_3028</name>
</gene>
<dbReference type="EC" id="3.6.1.26" evidence="6"/>
<evidence type="ECO:0000256" key="19">
    <source>
        <dbReference type="SAM" id="SignalP"/>
    </source>
</evidence>
<dbReference type="SUPFAM" id="SSF54197">
    <property type="entry name" value="HIT-like"/>
    <property type="match status" value="1"/>
</dbReference>
<organism evidence="20 21">
    <name type="scientific">Pantoea stewartii subsp. stewartii DC283</name>
    <dbReference type="NCBI Taxonomy" id="660596"/>
    <lineage>
        <taxon>Bacteria</taxon>
        <taxon>Pseudomonadati</taxon>
        <taxon>Pseudomonadota</taxon>
        <taxon>Gammaproteobacteria</taxon>
        <taxon>Enterobacterales</taxon>
        <taxon>Erwiniaceae</taxon>
        <taxon>Pantoea</taxon>
    </lineage>
</organism>
<reference evidence="20 21" key="1">
    <citation type="journal article" date="2012" name="Mol. Microbiol.">
        <title>The genetic and structural basis of two distinct terminal side branch residues in stewartan and amylovoran exopolysaccharides and their potential role in host adaptation.</title>
        <authorList>
            <person name="Wang X."/>
            <person name="Yang F."/>
            <person name="von Bodman S.B."/>
        </authorList>
    </citation>
    <scope>NUCLEOTIDE SEQUENCE [LARGE SCALE GENOMIC DNA]</scope>
    <source>
        <strain evidence="20 21">DC283</strain>
    </source>
</reference>
<dbReference type="InterPro" id="IPR036265">
    <property type="entry name" value="HIT-like_sf"/>
</dbReference>
<feature type="signal peptide" evidence="19">
    <location>
        <begin position="1"/>
        <end position="19"/>
    </location>
</feature>
<evidence type="ECO:0000256" key="16">
    <source>
        <dbReference type="ARBA" id="ARBA00023264"/>
    </source>
</evidence>
<evidence type="ECO:0000256" key="6">
    <source>
        <dbReference type="ARBA" id="ARBA00012375"/>
    </source>
</evidence>
<evidence type="ECO:0000256" key="15">
    <source>
        <dbReference type="ARBA" id="ARBA00023209"/>
    </source>
</evidence>
<evidence type="ECO:0000313" key="20">
    <source>
        <dbReference type="EMBL" id="EHT98249.1"/>
    </source>
</evidence>
<evidence type="ECO:0000256" key="14">
    <source>
        <dbReference type="ARBA" id="ARBA00023136"/>
    </source>
</evidence>
<accession>H3RKK8</accession>
<keyword evidence="10" id="KW-0812">Transmembrane</keyword>
<keyword evidence="13" id="KW-0443">Lipid metabolism</keyword>
<dbReference type="AlphaFoldDB" id="H3RKK8"/>
<keyword evidence="11 20" id="KW-0378">Hydrolase</keyword>
<keyword evidence="19" id="KW-0732">Signal</keyword>
<keyword evidence="9" id="KW-0444">Lipid biosynthesis</keyword>
<evidence type="ECO:0000256" key="2">
    <source>
        <dbReference type="ARBA" id="ARBA00004162"/>
    </source>
</evidence>
<keyword evidence="14" id="KW-0472">Membrane</keyword>